<organism evidence="7 8">
    <name type="scientific">Neorhizobium huautlense</name>
    <dbReference type="NCBI Taxonomy" id="67774"/>
    <lineage>
        <taxon>Bacteria</taxon>
        <taxon>Pseudomonadati</taxon>
        <taxon>Pseudomonadota</taxon>
        <taxon>Alphaproteobacteria</taxon>
        <taxon>Hyphomicrobiales</taxon>
        <taxon>Rhizobiaceae</taxon>
        <taxon>Rhizobium/Agrobacterium group</taxon>
        <taxon>Neorhizobium</taxon>
    </lineage>
</organism>
<dbReference type="SUPFAM" id="SSF53383">
    <property type="entry name" value="PLP-dependent transferases"/>
    <property type="match status" value="1"/>
</dbReference>
<evidence type="ECO:0000313" key="8">
    <source>
        <dbReference type="Proteomes" id="UP001241472"/>
    </source>
</evidence>
<name>A0ABT9PQL7_9HYPH</name>
<proteinExistence type="inferred from homology"/>
<accession>A0ABT9PQL7</accession>
<dbReference type="Proteomes" id="UP001241472">
    <property type="component" value="Unassembled WGS sequence"/>
</dbReference>
<dbReference type="InterPro" id="IPR000192">
    <property type="entry name" value="Aminotrans_V_dom"/>
</dbReference>
<reference evidence="7 8" key="1">
    <citation type="submission" date="2023-07" db="EMBL/GenBank/DDBJ databases">
        <title>Sorghum-associated microbial communities from plants grown in Nebraska, USA.</title>
        <authorList>
            <person name="Schachtman D."/>
        </authorList>
    </citation>
    <scope>NUCLEOTIDE SEQUENCE [LARGE SCALE GENOMIC DNA]</scope>
    <source>
        <strain evidence="7 8">DS1307</strain>
    </source>
</reference>
<sequence length="367" mass="37812">MTSDRWTALLDIPAFPAERYASIANRLGAILQTRNDIAMVQAEAIVALEAAATSIIRPGMKAINIVTSPYGRWFGDWMRRAGGEVIDVTATAARAIEVEAVSAAIKAHPDARVLSLVHAESASGICNPLSDIVALARSSNLLTVIDAVASVGGHELDVDALGIDIAVIGPQKALAGPAGLSALSISPSAWDLILKPGALTNSTLSLADLKPWIDGGYGAPAGTAVPLEWHALDAALDRIESEGLKEVIARHQRAASATRAGLVALGATCWANAGTGSNLVTTAEVPDGISIDSLLAATAQFGQPLAAGVGPGAERLIRFTHTGQQARFETVMASISAFGDALKQSGHAVDIAAACTSVIEHYVAITR</sequence>
<evidence type="ECO:0000256" key="1">
    <source>
        <dbReference type="ARBA" id="ARBA00001933"/>
    </source>
</evidence>
<dbReference type="PIRSF" id="PIRSF000524">
    <property type="entry name" value="SPT"/>
    <property type="match status" value="1"/>
</dbReference>
<dbReference type="EMBL" id="JAUSRF010000004">
    <property type="protein sequence ID" value="MDP9836758.1"/>
    <property type="molecule type" value="Genomic_DNA"/>
</dbReference>
<dbReference type="InterPro" id="IPR015424">
    <property type="entry name" value="PyrdxlP-dep_Trfase"/>
</dbReference>
<feature type="domain" description="Aminotransferase class V" evidence="6">
    <location>
        <begin position="78"/>
        <end position="270"/>
    </location>
</feature>
<keyword evidence="4" id="KW-0808">Transferase</keyword>
<keyword evidence="3" id="KW-0032">Aminotransferase</keyword>
<evidence type="ECO:0000256" key="2">
    <source>
        <dbReference type="ARBA" id="ARBA00009236"/>
    </source>
</evidence>
<dbReference type="PANTHER" id="PTHR21152:SF24">
    <property type="entry name" value="ALANINE--GLYOXYLATE AMINOTRANSFERASE 1"/>
    <property type="match status" value="1"/>
</dbReference>
<dbReference type="InterPro" id="IPR024169">
    <property type="entry name" value="SP_NH2Trfase/AEP_transaminase"/>
</dbReference>
<dbReference type="Gene3D" id="3.90.1150.10">
    <property type="entry name" value="Aspartate Aminotransferase, domain 1"/>
    <property type="match status" value="1"/>
</dbReference>
<keyword evidence="5" id="KW-0663">Pyridoxal phosphate</keyword>
<dbReference type="RefSeq" id="WP_306832801.1">
    <property type="nucleotide sequence ID" value="NZ_JAUSRF010000004.1"/>
</dbReference>
<comment type="similarity">
    <text evidence="2">Belongs to the class-V pyridoxal-phosphate-dependent aminotransferase family.</text>
</comment>
<comment type="cofactor">
    <cofactor evidence="1">
        <name>pyridoxal 5'-phosphate</name>
        <dbReference type="ChEBI" id="CHEBI:597326"/>
    </cofactor>
</comment>
<dbReference type="PANTHER" id="PTHR21152">
    <property type="entry name" value="AMINOTRANSFERASE CLASS V"/>
    <property type="match status" value="1"/>
</dbReference>
<dbReference type="InterPro" id="IPR015422">
    <property type="entry name" value="PyrdxlP-dep_Trfase_small"/>
</dbReference>
<evidence type="ECO:0000256" key="3">
    <source>
        <dbReference type="ARBA" id="ARBA00022576"/>
    </source>
</evidence>
<dbReference type="Pfam" id="PF00266">
    <property type="entry name" value="Aminotran_5"/>
    <property type="match status" value="1"/>
</dbReference>
<evidence type="ECO:0000256" key="4">
    <source>
        <dbReference type="ARBA" id="ARBA00022679"/>
    </source>
</evidence>
<dbReference type="Gene3D" id="3.40.640.10">
    <property type="entry name" value="Type I PLP-dependent aspartate aminotransferase-like (Major domain)"/>
    <property type="match status" value="1"/>
</dbReference>
<dbReference type="InterPro" id="IPR015421">
    <property type="entry name" value="PyrdxlP-dep_Trfase_major"/>
</dbReference>
<comment type="caution">
    <text evidence="7">The sequence shown here is derived from an EMBL/GenBank/DDBJ whole genome shotgun (WGS) entry which is preliminary data.</text>
</comment>
<evidence type="ECO:0000259" key="6">
    <source>
        <dbReference type="Pfam" id="PF00266"/>
    </source>
</evidence>
<evidence type="ECO:0000313" key="7">
    <source>
        <dbReference type="EMBL" id="MDP9836758.1"/>
    </source>
</evidence>
<keyword evidence="8" id="KW-1185">Reference proteome</keyword>
<evidence type="ECO:0000256" key="5">
    <source>
        <dbReference type="ARBA" id="ARBA00022898"/>
    </source>
</evidence>
<protein>
    <submittedName>
        <fullName evidence="7">Aspartate aminotransferase-like enzyme</fullName>
    </submittedName>
</protein>
<gene>
    <name evidence="7" type="ORF">J2T09_001503</name>
</gene>